<name>A0A8J6X9W0_9CYAN</name>
<sequence>MSFFDWITETYGTQLERLTKTQKLDLLSQIADDMSSTCVNLEGTHPCYQEVSDDEIEEIRKAVYSHISWDEALGFIVTLANQIQNQPIPE</sequence>
<reference evidence="1" key="1">
    <citation type="submission" date="2020-09" db="EMBL/GenBank/DDBJ databases">
        <title>Iningainema tapete sp. nov. (Scytonemataceae, Cyanobacteria) from greenhouses in central Florida (USA) produces two types of nodularin with biosynthetic potential for microcystin-LR and anabaenopeptins.</title>
        <authorList>
            <person name="Berthold D.E."/>
            <person name="Lefler F.W."/>
            <person name="Huang I.-S."/>
            <person name="Abdulla H."/>
            <person name="Zimba P.V."/>
            <person name="Laughinghouse H.D. IV."/>
        </authorList>
    </citation>
    <scope>NUCLEOTIDE SEQUENCE</scope>
    <source>
        <strain evidence="1">BLCCT55</strain>
    </source>
</reference>
<proteinExistence type="predicted"/>
<comment type="caution">
    <text evidence="1">The sequence shown here is derived from an EMBL/GenBank/DDBJ whole genome shotgun (WGS) entry which is preliminary data.</text>
</comment>
<evidence type="ECO:0000313" key="1">
    <source>
        <dbReference type="EMBL" id="MBD2770660.1"/>
    </source>
</evidence>
<dbReference type="Proteomes" id="UP000629098">
    <property type="component" value="Unassembled WGS sequence"/>
</dbReference>
<accession>A0A8J6X9W0</accession>
<keyword evidence="2" id="KW-1185">Reference proteome</keyword>
<dbReference type="EMBL" id="JACXAE010000007">
    <property type="protein sequence ID" value="MBD2770660.1"/>
    <property type="molecule type" value="Genomic_DNA"/>
</dbReference>
<protein>
    <submittedName>
        <fullName evidence="1">Uncharacterized protein</fullName>
    </submittedName>
</protein>
<evidence type="ECO:0000313" key="2">
    <source>
        <dbReference type="Proteomes" id="UP000629098"/>
    </source>
</evidence>
<organism evidence="1 2">
    <name type="scientific">Iningainema tapete BLCC-T55</name>
    <dbReference type="NCBI Taxonomy" id="2748662"/>
    <lineage>
        <taxon>Bacteria</taxon>
        <taxon>Bacillati</taxon>
        <taxon>Cyanobacteriota</taxon>
        <taxon>Cyanophyceae</taxon>
        <taxon>Nostocales</taxon>
        <taxon>Scytonemataceae</taxon>
        <taxon>Iningainema tapete</taxon>
    </lineage>
</organism>
<dbReference type="RefSeq" id="WP_190824959.1">
    <property type="nucleotide sequence ID" value="NZ_CAWPPI010000007.1"/>
</dbReference>
<dbReference type="AlphaFoldDB" id="A0A8J6X9W0"/>
<gene>
    <name evidence="1" type="ORF">ICL16_00595</name>
</gene>